<organism evidence="6 7">
    <name type="scientific">Aristolochia fimbriata</name>
    <name type="common">White veined hardy Dutchman's pipe vine</name>
    <dbReference type="NCBI Taxonomy" id="158543"/>
    <lineage>
        <taxon>Eukaryota</taxon>
        <taxon>Viridiplantae</taxon>
        <taxon>Streptophyta</taxon>
        <taxon>Embryophyta</taxon>
        <taxon>Tracheophyta</taxon>
        <taxon>Spermatophyta</taxon>
        <taxon>Magnoliopsida</taxon>
        <taxon>Magnoliidae</taxon>
        <taxon>Piperales</taxon>
        <taxon>Aristolochiaceae</taxon>
        <taxon>Aristolochia</taxon>
    </lineage>
</organism>
<keyword evidence="3" id="KW-1015">Disulfide bond</keyword>
<dbReference type="GO" id="GO:0006508">
    <property type="term" value="P:proteolysis"/>
    <property type="evidence" value="ECO:0007669"/>
    <property type="project" value="InterPro"/>
</dbReference>
<gene>
    <name evidence="6" type="ORF">H6P81_020775</name>
</gene>
<dbReference type="PANTHER" id="PTHR11802:SF29">
    <property type="entry name" value="SERINE CARBOXYPEPTIDASE-LIKE 19"/>
    <property type="match status" value="1"/>
</dbReference>
<dbReference type="Proteomes" id="UP000825729">
    <property type="component" value="Unassembled WGS sequence"/>
</dbReference>
<keyword evidence="7" id="KW-1185">Reference proteome</keyword>
<keyword evidence="4" id="KW-0325">Glycoprotein</keyword>
<comment type="similarity">
    <text evidence="1">Belongs to the peptidase S10 family.</text>
</comment>
<dbReference type="Gene3D" id="3.40.50.12670">
    <property type="match status" value="1"/>
</dbReference>
<evidence type="ECO:0000256" key="1">
    <source>
        <dbReference type="ARBA" id="ARBA00009431"/>
    </source>
</evidence>
<dbReference type="PROSITE" id="PS51257">
    <property type="entry name" value="PROKAR_LIPOPROTEIN"/>
    <property type="match status" value="1"/>
</dbReference>
<dbReference type="FunFam" id="3.40.50.12670:FF:000001">
    <property type="entry name" value="Carboxypeptidase"/>
    <property type="match status" value="1"/>
</dbReference>
<dbReference type="SUPFAM" id="SSF53474">
    <property type="entry name" value="alpha/beta-Hydrolases"/>
    <property type="match status" value="1"/>
</dbReference>
<keyword evidence="2 5" id="KW-0732">Signal</keyword>
<dbReference type="EMBL" id="JAINDJ010000008">
    <property type="protein sequence ID" value="KAG9440610.1"/>
    <property type="molecule type" value="Genomic_DNA"/>
</dbReference>
<dbReference type="InterPro" id="IPR033124">
    <property type="entry name" value="Ser_caboxypep_his_AS"/>
</dbReference>
<feature type="signal peptide" evidence="5">
    <location>
        <begin position="1"/>
        <end position="32"/>
    </location>
</feature>
<feature type="chain" id="PRO_5043764839" evidence="5">
    <location>
        <begin position="33"/>
        <end position="480"/>
    </location>
</feature>
<proteinExistence type="inferred from homology"/>
<evidence type="ECO:0000313" key="7">
    <source>
        <dbReference type="Proteomes" id="UP000825729"/>
    </source>
</evidence>
<dbReference type="InterPro" id="IPR001563">
    <property type="entry name" value="Peptidase_S10"/>
</dbReference>
<dbReference type="PANTHER" id="PTHR11802">
    <property type="entry name" value="SERINE PROTEASE FAMILY S10 SERINE CARBOXYPEPTIDASE"/>
    <property type="match status" value="1"/>
</dbReference>
<dbReference type="GO" id="GO:0004185">
    <property type="term" value="F:serine-type carboxypeptidase activity"/>
    <property type="evidence" value="ECO:0007669"/>
    <property type="project" value="InterPro"/>
</dbReference>
<dbReference type="GO" id="GO:0016747">
    <property type="term" value="F:acyltransferase activity, transferring groups other than amino-acyl groups"/>
    <property type="evidence" value="ECO:0007669"/>
    <property type="project" value="TreeGrafter"/>
</dbReference>
<evidence type="ECO:0000256" key="3">
    <source>
        <dbReference type="ARBA" id="ARBA00023157"/>
    </source>
</evidence>
<dbReference type="Pfam" id="PF00450">
    <property type="entry name" value="Peptidase_S10"/>
    <property type="match status" value="1"/>
</dbReference>
<evidence type="ECO:0000256" key="5">
    <source>
        <dbReference type="SAM" id="SignalP"/>
    </source>
</evidence>
<dbReference type="AlphaFoldDB" id="A0AAV7DVE6"/>
<dbReference type="PROSITE" id="PS00560">
    <property type="entry name" value="CARBOXYPEPT_SER_HIS"/>
    <property type="match status" value="1"/>
</dbReference>
<reference evidence="6 7" key="1">
    <citation type="submission" date="2021-07" db="EMBL/GenBank/DDBJ databases">
        <title>The Aristolochia fimbriata genome: insights into angiosperm evolution, floral development and chemical biosynthesis.</title>
        <authorList>
            <person name="Jiao Y."/>
        </authorList>
    </citation>
    <scope>NUCLEOTIDE SEQUENCE [LARGE SCALE GENOMIC DNA]</scope>
    <source>
        <strain evidence="6">IBCAS-2021</strain>
        <tissue evidence="6">Leaf</tissue>
    </source>
</reference>
<comment type="caution">
    <text evidence="6">The sequence shown here is derived from an EMBL/GenBank/DDBJ whole genome shotgun (WGS) entry which is preliminary data.</text>
</comment>
<dbReference type="FunFam" id="3.40.50.1820:FF:000072">
    <property type="entry name" value="Serine carboxypeptidase-like 19"/>
    <property type="match status" value="1"/>
</dbReference>
<accession>A0AAV7DVE6</accession>
<dbReference type="InterPro" id="IPR029058">
    <property type="entry name" value="AB_hydrolase_fold"/>
</dbReference>
<dbReference type="FunFam" id="3.40.50.11320:FF:000002">
    <property type="entry name" value="Carboxypeptidase"/>
    <property type="match status" value="1"/>
</dbReference>
<dbReference type="GO" id="GO:0019748">
    <property type="term" value="P:secondary metabolic process"/>
    <property type="evidence" value="ECO:0007669"/>
    <property type="project" value="TreeGrafter"/>
</dbReference>
<evidence type="ECO:0000256" key="2">
    <source>
        <dbReference type="ARBA" id="ARBA00022729"/>
    </source>
</evidence>
<evidence type="ECO:0000313" key="6">
    <source>
        <dbReference type="EMBL" id="KAG9440610.1"/>
    </source>
</evidence>
<dbReference type="Gene3D" id="3.40.50.1820">
    <property type="entry name" value="alpha/beta hydrolase"/>
    <property type="match status" value="1"/>
</dbReference>
<evidence type="ECO:0000256" key="4">
    <source>
        <dbReference type="ARBA" id="ARBA00023180"/>
    </source>
</evidence>
<dbReference type="PRINTS" id="PR00724">
    <property type="entry name" value="CRBOXYPTASEC"/>
</dbReference>
<sequence length="480" mass="53485">MWTKKAPSSLTLFFLLLLLLLLLLLSFNIVSSSCEASDHQNNSAVSYSAVTSLPGLQGPLPFYLETGYVGVGESSRDQVFYYFVESERNPDEDPLVLWLDGGPGCSALCGLVYEIGPFQFKDAKYEGSLQPALHLNPYSWTKVSNIIFTDQPVGTGFSYSIGTADYNNSDTKSVKQLHEFLRKWLLAHPRFMSNPLYVGGVSYAGKIVPILALEIINGNDDAGHKSFLNFKGYFVGNPVTGSQVDIKSRVPFAHGMGLISDELYESAKMNCEGVHVEPKTEKCAEDLQQVETLVGDLEEEHILYSRCPYDINAISGGRRILSGVQTLLGMPISECLNYVHLLSKYWANNEVVKDALHVRKGTTTEWKRCKREMPYIHDIPQSLEYHAKVTSSGYRALIFSGDHDLLVSHVGTQAWIRSLNYSISVDWHPWYADGQVGGYTRTYSNNLTFATVKGAGHVAPQHKPKECLPMFRKWISGSPL</sequence>
<name>A0AAV7DVE6_ARIFI</name>
<protein>
    <submittedName>
        <fullName evidence="6">Uncharacterized protein</fullName>
    </submittedName>
</protein>